<dbReference type="SUPFAM" id="SSF56300">
    <property type="entry name" value="Metallo-dependent phosphatases"/>
    <property type="match status" value="1"/>
</dbReference>
<feature type="domain" description="Calcineurin-like phosphoesterase" evidence="3">
    <location>
        <begin position="5"/>
        <end position="204"/>
    </location>
</feature>
<dbReference type="CDD" id="cd00840">
    <property type="entry name" value="MPP_Mre11_N"/>
    <property type="match status" value="1"/>
</dbReference>
<comment type="caution">
    <text evidence="4">The sequence shown here is derived from an EMBL/GenBank/DDBJ whole genome shotgun (WGS) entry which is preliminary data.</text>
</comment>
<accession>A0ABM9CKM7</accession>
<evidence type="ECO:0000259" key="3">
    <source>
        <dbReference type="Pfam" id="PF00149"/>
    </source>
</evidence>
<dbReference type="InterPro" id="IPR041796">
    <property type="entry name" value="Mre11_N"/>
</dbReference>
<keyword evidence="5" id="KW-1185">Reference proteome</keyword>
<dbReference type="InterPro" id="IPR050535">
    <property type="entry name" value="DNA_Repair-Maintenance_Comp"/>
</dbReference>
<name>A0ABM9CKM7_9BACL</name>
<proteinExistence type="predicted"/>
<dbReference type="PANTHER" id="PTHR30337:SF7">
    <property type="entry name" value="PHOSPHOESTERASE"/>
    <property type="match status" value="1"/>
</dbReference>
<protein>
    <recommendedName>
        <fullName evidence="3">Calcineurin-like phosphoesterase domain-containing protein</fullName>
    </recommendedName>
</protein>
<sequence length="498" mass="54151">MGTGFRFIHAADLHVDSPFRGLSEVPPPLREALLASTFAAVQRLTEIAISSNADFVIIAGDLYDAADRSLRAQLALQREWKKLHAAGVGLFVIHGNHDHLSGARANLEWPSSVKTFGSRDVECVPAYRKDGELAAYVYGMSYGTRAVTENIAARYKPGSDGPYHIAILHGNVDGDAAHDPYAPCSLSQLAGAGFQYWALGHVHGRRVLHTYPHIVYAGNTQGRHSRECGAKGCYIVDVGAGNETALTFVALDTVRWLESEASIEGLTNEQSLFDAIENSVLESIAESGGGRHVMIKLQLTGRGAMHKRITDTDYLQQLREGLQERLDDSEALPKGLQERSGEGEALPEGLQERLGDSEALREGLQERLGDSEALREGLQERLSEGGQVRPICWIHAIEANTGAELDAAALASEDSFAGELLRLSMSLEHDAEERLSFEEEALGPLMSNPRLRKLIRENMKLASDRWLVQARELVAGLLIDDSSSPSSLAGESLKKGEG</sequence>
<gene>
    <name evidence="4" type="ORF">PAECIP111893_03939</name>
</gene>
<dbReference type="Gene3D" id="3.60.21.10">
    <property type="match status" value="1"/>
</dbReference>
<dbReference type="InterPro" id="IPR004843">
    <property type="entry name" value="Calcineurin-like_PHP"/>
</dbReference>
<evidence type="ECO:0000313" key="5">
    <source>
        <dbReference type="Proteomes" id="UP000838686"/>
    </source>
</evidence>
<dbReference type="PANTHER" id="PTHR30337">
    <property type="entry name" value="COMPONENT OF ATP-DEPENDENT DSDNA EXONUCLEASE"/>
    <property type="match status" value="1"/>
</dbReference>
<evidence type="ECO:0000313" key="4">
    <source>
        <dbReference type="EMBL" id="CAH1215369.1"/>
    </source>
</evidence>
<organism evidence="4 5">
    <name type="scientific">Paenibacillus plantiphilus</name>
    <dbReference type="NCBI Taxonomy" id="2905650"/>
    <lineage>
        <taxon>Bacteria</taxon>
        <taxon>Bacillati</taxon>
        <taxon>Bacillota</taxon>
        <taxon>Bacilli</taxon>
        <taxon>Bacillales</taxon>
        <taxon>Paenibacillaceae</taxon>
        <taxon>Paenibacillus</taxon>
    </lineage>
</organism>
<keyword evidence="1" id="KW-0378">Hydrolase</keyword>
<reference evidence="4" key="1">
    <citation type="submission" date="2022-01" db="EMBL/GenBank/DDBJ databases">
        <authorList>
            <person name="Criscuolo A."/>
        </authorList>
    </citation>
    <scope>NUCLEOTIDE SEQUENCE</scope>
    <source>
        <strain evidence="4">CIP111893</strain>
    </source>
</reference>
<dbReference type="EMBL" id="CAKMMF010000024">
    <property type="protein sequence ID" value="CAH1215369.1"/>
    <property type="molecule type" value="Genomic_DNA"/>
</dbReference>
<dbReference type="Proteomes" id="UP000838686">
    <property type="component" value="Unassembled WGS sequence"/>
</dbReference>
<dbReference type="InterPro" id="IPR029052">
    <property type="entry name" value="Metallo-depent_PP-like"/>
</dbReference>
<dbReference type="Pfam" id="PF00149">
    <property type="entry name" value="Metallophos"/>
    <property type="match status" value="1"/>
</dbReference>
<dbReference type="RefSeq" id="WP_236344291.1">
    <property type="nucleotide sequence ID" value="NZ_CAKMMF010000024.1"/>
</dbReference>
<evidence type="ECO:0000256" key="1">
    <source>
        <dbReference type="ARBA" id="ARBA00022801"/>
    </source>
</evidence>
<feature type="region of interest" description="Disordered" evidence="2">
    <location>
        <begin position="326"/>
        <end position="350"/>
    </location>
</feature>
<evidence type="ECO:0000256" key="2">
    <source>
        <dbReference type="SAM" id="MobiDB-lite"/>
    </source>
</evidence>